<dbReference type="InterPro" id="IPR007274">
    <property type="entry name" value="Cop_transporter"/>
</dbReference>
<dbReference type="OrthoDB" id="73901at2759"/>
<dbReference type="Pfam" id="PF04145">
    <property type="entry name" value="Ctr"/>
    <property type="match status" value="1"/>
</dbReference>
<dbReference type="AlphaFoldDB" id="A0A4Y7QMT7"/>
<protein>
    <recommendedName>
        <fullName evidence="5">Copper transport protein</fullName>
    </recommendedName>
</protein>
<proteinExistence type="inferred from homology"/>
<reference evidence="6 7" key="1">
    <citation type="submission" date="2018-06" db="EMBL/GenBank/DDBJ databases">
        <title>A transcriptomic atlas of mushroom development highlights an independent origin of complex multicellularity.</title>
        <authorList>
            <consortium name="DOE Joint Genome Institute"/>
            <person name="Krizsan K."/>
            <person name="Almasi E."/>
            <person name="Merenyi Z."/>
            <person name="Sahu N."/>
            <person name="Viragh M."/>
            <person name="Koszo T."/>
            <person name="Mondo S."/>
            <person name="Kiss B."/>
            <person name="Balint B."/>
            <person name="Kues U."/>
            <person name="Barry K."/>
            <person name="Hegedus J.C."/>
            <person name="Henrissat B."/>
            <person name="Johnson J."/>
            <person name="Lipzen A."/>
            <person name="Ohm R."/>
            <person name="Nagy I."/>
            <person name="Pangilinan J."/>
            <person name="Yan J."/>
            <person name="Xiong Y."/>
            <person name="Grigoriev I.V."/>
            <person name="Hibbett D.S."/>
            <person name="Nagy L.G."/>
        </authorList>
    </citation>
    <scope>NUCLEOTIDE SEQUENCE [LARGE SCALE GENOMIC DNA]</scope>
    <source>
        <strain evidence="6 7">SZMC22713</strain>
    </source>
</reference>
<dbReference type="EMBL" id="ML170157">
    <property type="protein sequence ID" value="TDL28568.1"/>
    <property type="molecule type" value="Genomic_DNA"/>
</dbReference>
<dbReference type="GO" id="GO:0005886">
    <property type="term" value="C:plasma membrane"/>
    <property type="evidence" value="ECO:0007669"/>
    <property type="project" value="TreeGrafter"/>
</dbReference>
<keyword evidence="5" id="KW-0406">Ion transport</keyword>
<feature type="transmembrane region" description="Helical" evidence="5">
    <location>
        <begin position="132"/>
        <end position="154"/>
    </location>
</feature>
<evidence type="ECO:0000256" key="2">
    <source>
        <dbReference type="ARBA" id="ARBA00022692"/>
    </source>
</evidence>
<keyword evidence="5" id="KW-0187">Copper transport</keyword>
<evidence type="ECO:0000256" key="3">
    <source>
        <dbReference type="ARBA" id="ARBA00022989"/>
    </source>
</evidence>
<accession>A0A4Y7QMT7</accession>
<organism evidence="6 7">
    <name type="scientific">Rickenella mellea</name>
    <dbReference type="NCBI Taxonomy" id="50990"/>
    <lineage>
        <taxon>Eukaryota</taxon>
        <taxon>Fungi</taxon>
        <taxon>Dikarya</taxon>
        <taxon>Basidiomycota</taxon>
        <taxon>Agaricomycotina</taxon>
        <taxon>Agaricomycetes</taxon>
        <taxon>Hymenochaetales</taxon>
        <taxon>Rickenellaceae</taxon>
        <taxon>Rickenella</taxon>
    </lineage>
</organism>
<name>A0A4Y7QMT7_9AGAM</name>
<comment type="subcellular location">
    <subcellularLocation>
        <location evidence="1 5">Membrane</location>
        <topology evidence="1 5">Multi-pass membrane protein</topology>
    </subcellularLocation>
</comment>
<keyword evidence="5" id="KW-0813">Transport</keyword>
<dbReference type="GO" id="GO:0005375">
    <property type="term" value="F:copper ion transmembrane transporter activity"/>
    <property type="evidence" value="ECO:0007669"/>
    <property type="project" value="UniProtKB-UniRule"/>
</dbReference>
<keyword evidence="4 5" id="KW-0472">Membrane</keyword>
<dbReference type="PANTHER" id="PTHR12483:SF27">
    <property type="entry name" value="COPPER TRANSPORT PROTEIN CTR1"/>
    <property type="match status" value="1"/>
</dbReference>
<evidence type="ECO:0000313" key="7">
    <source>
        <dbReference type="Proteomes" id="UP000294933"/>
    </source>
</evidence>
<evidence type="ECO:0000256" key="5">
    <source>
        <dbReference type="RuleBase" id="RU367022"/>
    </source>
</evidence>
<dbReference type="VEuPathDB" id="FungiDB:BD410DRAFT_811659"/>
<dbReference type="PANTHER" id="PTHR12483">
    <property type="entry name" value="SOLUTE CARRIER FAMILY 31 COPPER TRANSPORTERS"/>
    <property type="match status" value="1"/>
</dbReference>
<dbReference type="Proteomes" id="UP000294933">
    <property type="component" value="Unassembled WGS sequence"/>
</dbReference>
<keyword evidence="3 5" id="KW-1133">Transmembrane helix</keyword>
<evidence type="ECO:0000256" key="1">
    <source>
        <dbReference type="ARBA" id="ARBA00004141"/>
    </source>
</evidence>
<gene>
    <name evidence="6" type="ORF">BD410DRAFT_811659</name>
</gene>
<feature type="transmembrane region" description="Helical" evidence="5">
    <location>
        <begin position="37"/>
        <end position="56"/>
    </location>
</feature>
<evidence type="ECO:0000313" key="6">
    <source>
        <dbReference type="EMBL" id="TDL28568.1"/>
    </source>
</evidence>
<comment type="similarity">
    <text evidence="5">Belongs to the copper transporter (Ctr) (TC 1.A.56) family. SLC31A subfamily.</text>
</comment>
<evidence type="ECO:0000256" key="4">
    <source>
        <dbReference type="ARBA" id="ARBA00023136"/>
    </source>
</evidence>
<keyword evidence="5" id="KW-0186">Copper</keyword>
<keyword evidence="7" id="KW-1185">Reference proteome</keyword>
<sequence length="171" mass="18296">MSTNSTGSGMEVMMTPWLHFNGGDFLYFQHLAPSSNGAIAGASIALFLLAVFERFAAGMRGTMERRWRQKALAITSNKLAPTESPDCCAGDSGQKQSPTALRTTPRTIAPFIPSVDLVRGCMHSGQAVLQYALMLAVMTFQAAYIISIVVGLGVGEVIFGRPSVQPAHHAH</sequence>
<keyword evidence="2 5" id="KW-0812">Transmembrane</keyword>